<dbReference type="InterPro" id="IPR000794">
    <property type="entry name" value="Beta-ketoacyl_synthase"/>
</dbReference>
<comment type="caution">
    <text evidence="6">The sequence shown here is derived from an EMBL/GenBank/DDBJ whole genome shotgun (WGS) entry which is preliminary data.</text>
</comment>
<comment type="similarity">
    <text evidence="2 4">Belongs to the thiolase-like superfamily. Beta-ketoacyl-ACP synthases family.</text>
</comment>
<sequence length="637" mass="68887">MARLPVIVGFGGGNAAGRSSFHQAYQRTILESLPMDKYQETLLGLATMMGRVTFTHNGYKSSSGDLLSAEEVVKHFSKDIISNTLVRRIQKTFWDVDHTPSHQSVSISKLQDKVMTFTLSRKKLPSPLPEGWQVSSLEDNRVSVTVSAVRDHEPSFKLSTSYISPVQAAGQLPDGFDPAAQYPSRFHPRGLQLSIIGASDATNSMGINWSDIMACVAPDEVAVYSSSVMGQLDDYGFGGLLKARLNSERVSTKQVALGMGSMSADFINAYVLGSMGATGSIAGACATFLYNLRAGIEDIRSGCRRVVVVGSSEAPIIPEIIDGYSAMGALATDEKLCKLDGVTTPNYHRASRPFGENCGFTIAESTQQVVLMDDALAVELGANIYGAVTDVFINADGYKKSISAPGPGNYLTFARAVASARSLLGVQAVRYRSFVQAHGSSTPKNRVSESEILDRIAGVFGINNWPVAAVKSYVGHSLAPASGDQLINSLGVFSHGVLPGIKTIDRVAEDVCQKRLNLSTRDVEFEQIPEVAFLNSKGFGGNNATACILSPQKTQDMLACRYGNKIMKRYSKKNQSVVEKAENYNQSALRGDMSVKYHFGQSMVDEKEIKLSKTELRVPGFGSAIDLTHENIYKDML</sequence>
<gene>
    <name evidence="6" type="ORF">AB835_03720</name>
</gene>
<dbReference type="PROSITE" id="PS52004">
    <property type="entry name" value="KS3_2"/>
    <property type="match status" value="1"/>
</dbReference>
<evidence type="ECO:0000256" key="1">
    <source>
        <dbReference type="ARBA" id="ARBA00005194"/>
    </source>
</evidence>
<name>A0A1D2QS61_9GAMM</name>
<dbReference type="InterPro" id="IPR014031">
    <property type="entry name" value="Ketoacyl_synth_C"/>
</dbReference>
<dbReference type="Pfam" id="PF02801">
    <property type="entry name" value="Ketoacyl-synt_C"/>
    <property type="match status" value="1"/>
</dbReference>
<evidence type="ECO:0000256" key="2">
    <source>
        <dbReference type="ARBA" id="ARBA00008467"/>
    </source>
</evidence>
<evidence type="ECO:0000256" key="4">
    <source>
        <dbReference type="RuleBase" id="RU003694"/>
    </source>
</evidence>
<dbReference type="SMART" id="SM00825">
    <property type="entry name" value="PKS_KS"/>
    <property type="match status" value="1"/>
</dbReference>
<dbReference type="GO" id="GO:0004315">
    <property type="term" value="F:3-oxoacyl-[acyl-carrier-protein] synthase activity"/>
    <property type="evidence" value="ECO:0007669"/>
    <property type="project" value="TreeGrafter"/>
</dbReference>
<dbReference type="InterPro" id="IPR020841">
    <property type="entry name" value="PKS_Beta-ketoAc_synthase_dom"/>
</dbReference>
<dbReference type="EMBL" id="MDLC01000009">
    <property type="protein sequence ID" value="ODS24417.1"/>
    <property type="molecule type" value="Genomic_DNA"/>
</dbReference>
<dbReference type="PANTHER" id="PTHR11712:SF336">
    <property type="entry name" value="3-OXOACYL-[ACYL-CARRIER-PROTEIN] SYNTHASE, MITOCHONDRIAL"/>
    <property type="match status" value="1"/>
</dbReference>
<keyword evidence="3 4" id="KW-0808">Transferase</keyword>
<feature type="domain" description="Ketosynthase family 3 (KS3)" evidence="5">
    <location>
        <begin position="1"/>
        <end position="550"/>
    </location>
</feature>
<dbReference type="Gene3D" id="3.40.47.10">
    <property type="match status" value="1"/>
</dbReference>
<reference evidence="6 7" key="1">
    <citation type="journal article" date="2016" name="Appl. Environ. Microbiol.">
        <title>Lack of Overt Genome Reduction in the Bryostatin-Producing Bryozoan Symbiont "Candidatus Endobugula sertula".</title>
        <authorList>
            <person name="Miller I.J."/>
            <person name="Vanee N."/>
            <person name="Fong S.S."/>
            <person name="Lim-Fong G.E."/>
            <person name="Kwan J.C."/>
        </authorList>
    </citation>
    <scope>NUCLEOTIDE SEQUENCE [LARGE SCALE GENOMIC DNA]</scope>
    <source>
        <strain evidence="6">AB1-4</strain>
    </source>
</reference>
<dbReference type="InterPro" id="IPR014030">
    <property type="entry name" value="Ketoacyl_synth_N"/>
</dbReference>
<evidence type="ECO:0000256" key="3">
    <source>
        <dbReference type="ARBA" id="ARBA00022679"/>
    </source>
</evidence>
<evidence type="ECO:0000259" key="5">
    <source>
        <dbReference type="PROSITE" id="PS52004"/>
    </source>
</evidence>
<evidence type="ECO:0000313" key="7">
    <source>
        <dbReference type="Proteomes" id="UP000242502"/>
    </source>
</evidence>
<dbReference type="AlphaFoldDB" id="A0A1D2QS61"/>
<dbReference type="CDD" id="cd00828">
    <property type="entry name" value="elong_cond_enzymes"/>
    <property type="match status" value="1"/>
</dbReference>
<dbReference type="GO" id="GO:0005829">
    <property type="term" value="C:cytosol"/>
    <property type="evidence" value="ECO:0007669"/>
    <property type="project" value="TreeGrafter"/>
</dbReference>
<dbReference type="PANTHER" id="PTHR11712">
    <property type="entry name" value="POLYKETIDE SYNTHASE-RELATED"/>
    <property type="match status" value="1"/>
</dbReference>
<proteinExistence type="inferred from homology"/>
<comment type="pathway">
    <text evidence="1">Lipid metabolism; fatty acid biosynthesis.</text>
</comment>
<accession>A0A1D2QS61</accession>
<dbReference type="InterPro" id="IPR047224">
    <property type="entry name" value="FAS_alpha_su_C"/>
</dbReference>
<dbReference type="InterPro" id="IPR016039">
    <property type="entry name" value="Thiolase-like"/>
</dbReference>
<organism evidence="6 7">
    <name type="scientific">Candidatus Endobugula sertula</name>
    <name type="common">Bugula neritina bacterial symbiont</name>
    <dbReference type="NCBI Taxonomy" id="62101"/>
    <lineage>
        <taxon>Bacteria</taxon>
        <taxon>Pseudomonadati</taxon>
        <taxon>Pseudomonadota</taxon>
        <taxon>Gammaproteobacteria</taxon>
        <taxon>Cellvibrionales</taxon>
        <taxon>Cellvibrionaceae</taxon>
        <taxon>Candidatus Endobugula</taxon>
    </lineage>
</organism>
<dbReference type="SUPFAM" id="SSF53901">
    <property type="entry name" value="Thiolase-like"/>
    <property type="match status" value="2"/>
</dbReference>
<dbReference type="Pfam" id="PF00109">
    <property type="entry name" value="ketoacyl-synt"/>
    <property type="match status" value="1"/>
</dbReference>
<evidence type="ECO:0000313" key="6">
    <source>
        <dbReference type="EMBL" id="ODS24417.1"/>
    </source>
</evidence>
<dbReference type="STRING" id="62101.AB835_03720"/>
<dbReference type="GO" id="GO:0006633">
    <property type="term" value="P:fatty acid biosynthetic process"/>
    <property type="evidence" value="ECO:0007669"/>
    <property type="project" value="TreeGrafter"/>
</dbReference>
<protein>
    <submittedName>
        <fullName evidence="6">Beta-ketoacyl synthase</fullName>
    </submittedName>
</protein>
<dbReference type="Proteomes" id="UP000242502">
    <property type="component" value="Unassembled WGS sequence"/>
</dbReference>